<dbReference type="Gene3D" id="3.40.50.300">
    <property type="entry name" value="P-loop containing nucleotide triphosphate hydrolases"/>
    <property type="match status" value="1"/>
</dbReference>
<dbReference type="InterPro" id="IPR007527">
    <property type="entry name" value="Znf_SWIM"/>
</dbReference>
<dbReference type="RefSeq" id="WP_069980930.1">
    <property type="nucleotide sequence ID" value="NZ_CP017269.1"/>
</dbReference>
<keyword evidence="2" id="KW-0479">Metal-binding</keyword>
<dbReference type="CDD" id="cd18012">
    <property type="entry name" value="DEXQc_arch_SWI2_SNF2"/>
    <property type="match status" value="1"/>
</dbReference>
<gene>
    <name evidence="6" type="ORF">Gferi_25540</name>
</gene>
<dbReference type="InterPro" id="IPR038718">
    <property type="entry name" value="SNF2-like_sf"/>
</dbReference>
<keyword evidence="6" id="KW-0067">ATP-binding</keyword>
<dbReference type="SMART" id="SM00490">
    <property type="entry name" value="HELICc"/>
    <property type="match status" value="1"/>
</dbReference>
<keyword evidence="7" id="KW-1185">Reference proteome</keyword>
<keyword evidence="6" id="KW-0347">Helicase</keyword>
<organism evidence="6 7">
    <name type="scientific">Geosporobacter ferrireducens</name>
    <dbReference type="NCBI Taxonomy" id="1424294"/>
    <lineage>
        <taxon>Bacteria</taxon>
        <taxon>Bacillati</taxon>
        <taxon>Bacillota</taxon>
        <taxon>Clostridia</taxon>
        <taxon>Peptostreptococcales</taxon>
        <taxon>Thermotaleaceae</taxon>
        <taxon>Geosporobacter</taxon>
    </lineage>
</organism>
<dbReference type="SMART" id="SM00487">
    <property type="entry name" value="DEXDc"/>
    <property type="match status" value="1"/>
</dbReference>
<dbReference type="InterPro" id="IPR013663">
    <property type="entry name" value="Helicase_SWF/SNF/SWI_bac"/>
</dbReference>
<evidence type="ECO:0000259" key="4">
    <source>
        <dbReference type="PROSITE" id="PS51192"/>
    </source>
</evidence>
<dbReference type="Gene3D" id="3.40.50.10810">
    <property type="entry name" value="Tandem AAA-ATPase domain"/>
    <property type="match status" value="1"/>
</dbReference>
<keyword evidence="1" id="KW-0378">Hydrolase</keyword>
<dbReference type="EMBL" id="CP017269">
    <property type="protein sequence ID" value="AOT72621.1"/>
    <property type="molecule type" value="Genomic_DNA"/>
</dbReference>
<protein>
    <submittedName>
        <fullName evidence="6">Helicase</fullName>
    </submittedName>
</protein>
<dbReference type="KEGG" id="gfe:Gferi_25540"/>
<keyword evidence="2" id="KW-0863">Zinc-finger</keyword>
<dbReference type="CDD" id="cd18793">
    <property type="entry name" value="SF2_C_SNF"/>
    <property type="match status" value="1"/>
</dbReference>
<evidence type="ECO:0000256" key="1">
    <source>
        <dbReference type="ARBA" id="ARBA00022801"/>
    </source>
</evidence>
<dbReference type="FunFam" id="3.40.50.10810:FF:000054">
    <property type="entry name" value="Helicase, Snf2 family"/>
    <property type="match status" value="1"/>
</dbReference>
<keyword evidence="2" id="KW-0862">Zinc</keyword>
<dbReference type="Proteomes" id="UP000095743">
    <property type="component" value="Chromosome"/>
</dbReference>
<dbReference type="InterPro" id="IPR000330">
    <property type="entry name" value="SNF2_N"/>
</dbReference>
<dbReference type="Pfam" id="PF00271">
    <property type="entry name" value="Helicase_C"/>
    <property type="match status" value="1"/>
</dbReference>
<dbReference type="SUPFAM" id="SSF52540">
    <property type="entry name" value="P-loop containing nucleoside triphosphate hydrolases"/>
    <property type="match status" value="2"/>
</dbReference>
<dbReference type="Pfam" id="PF08455">
    <property type="entry name" value="SNF2_assoc"/>
    <property type="match status" value="1"/>
</dbReference>
<name>A0A1D8GNV4_9FIRM</name>
<dbReference type="AlphaFoldDB" id="A0A1D8GNV4"/>
<evidence type="ECO:0000259" key="5">
    <source>
        <dbReference type="PROSITE" id="PS51194"/>
    </source>
</evidence>
<accession>A0A1D8GNV4</accession>
<reference evidence="6 7" key="1">
    <citation type="submission" date="2016-09" db="EMBL/GenBank/DDBJ databases">
        <title>Genomic analysis reveals versatility of anaerobic energy metabolism of Geosporobacter ferrireducens IRF9 of phylum Firmicutes.</title>
        <authorList>
            <person name="Kim S.-J."/>
        </authorList>
    </citation>
    <scope>NUCLEOTIDE SEQUENCE [LARGE SCALE GENOMIC DNA]</scope>
    <source>
        <strain evidence="6 7">IRF9</strain>
    </source>
</reference>
<feature type="domain" description="Helicase ATP-binding" evidence="4">
    <location>
        <begin position="627"/>
        <end position="787"/>
    </location>
</feature>
<sequence length="1077" mass="124995">MPLSINDAMIRNAASNSSTLIRGIGYYLDGRVQKFSFDEDTLTAHAIVVGEKPYKVEAAFQKNGNMGHWECSCPAYMNYDGACKHIIALLKLVQKEFQSQRISIEKQKNSAHEIFAYFEEFHEESGKAEVELGITFELEHIYKGVISSIELKIGESRLYVVRNMADFLENIERGEKIQFGKSFTYDPKRHRFSSVDKEIIELLLEIYENEKVVGNLSYNNYRQDSLLKGKKVYLSSPLVKRVLDILQFKSFSARILGREYTNIRIAHQDIPFHFDLKSKEDDLLLQLNWNDNLIPLNKKGDYFFYKGVLYSPSEKQKKYFLPFYHILIKQKRKDITFTQGEKERFVSEILPQIQAIGKVTISSEVAENIYEEKLMTKMFLDKIDGGIASRIEFHYGEEMINPFSSKDLSARTKKIIVRNVEEERSVLNILEKSEFIVSVDKVILKDEERIFRFLQDNLKKLQELAEIYYSDDFKSMVIKETVQFSVSVRMNDKSSMFEFSFEHEDIPPEELTCLLEAFKERKKYYRLKNGAFLPLENTDIKYLNNLIEYLDLTQKDLNKKSIEIPKYRALYLDEILRETPLFNVERNQAFKQLVQNIKEPKDMDYAVPSHLKTVLRDYQKTGFKWLKTLAAYEMGGILADDMGLGKTLQLLAFISSEVERIGRPSLVVAPTSLIYNWQDEAGKFLPDLKTVVISGMPKERYELMEEIASADLVITSYPLLRRDVELYKNTTFAYCVIDEAQHIKNPNSMNAKSVKEIKAEGYFALTGTPIENSLTELWSIFDFIMPGYLYNHSKFIKKIERPIIKGDDKAVLEQLTKQIRPFVLRRMKKDVLKELPDKVESKMMTELTPEQKKIYMAYLHEVRGEIKNDLSTQGFDKSRLKILAVLTRLRQICCHPSLFIENYEGESCKMQLLEEILEDALSGGHRILLFSQFTSMLEIIKRLLDSKEISYFYLDGSIASEERRNMVHAFQQGENDIFLISLKAGGTGLNLTGADMVIHFDPWWNPAVEEQATDRAHRIGQKNMVQVLKFITKGTIEEKIFDLQQRKKGLIDAVIQPGETMLSTLTENEIKYLFEIE</sequence>
<feature type="domain" description="SWIM-type" evidence="3">
    <location>
        <begin position="54"/>
        <end position="94"/>
    </location>
</feature>
<proteinExistence type="predicted"/>
<dbReference type="GO" id="GO:0004386">
    <property type="term" value="F:helicase activity"/>
    <property type="evidence" value="ECO:0007669"/>
    <property type="project" value="UniProtKB-KW"/>
</dbReference>
<dbReference type="Pfam" id="PF00176">
    <property type="entry name" value="SNF2-rel_dom"/>
    <property type="match status" value="1"/>
</dbReference>
<evidence type="ECO:0000256" key="2">
    <source>
        <dbReference type="PROSITE-ProRule" id="PRU00325"/>
    </source>
</evidence>
<dbReference type="FunFam" id="3.40.50.300:FF:000533">
    <property type="entry name" value="Helicase, Snf2 family"/>
    <property type="match status" value="1"/>
</dbReference>
<dbReference type="InterPro" id="IPR014001">
    <property type="entry name" value="Helicase_ATP-bd"/>
</dbReference>
<dbReference type="GO" id="GO:0008270">
    <property type="term" value="F:zinc ion binding"/>
    <property type="evidence" value="ECO:0007669"/>
    <property type="project" value="UniProtKB-KW"/>
</dbReference>
<dbReference type="GO" id="GO:0005524">
    <property type="term" value="F:ATP binding"/>
    <property type="evidence" value="ECO:0007669"/>
    <property type="project" value="InterPro"/>
</dbReference>
<dbReference type="InterPro" id="IPR049730">
    <property type="entry name" value="SNF2/RAD54-like_C"/>
</dbReference>
<keyword evidence="6" id="KW-0547">Nucleotide-binding</keyword>
<feature type="domain" description="Helicase C-terminal" evidence="5">
    <location>
        <begin position="912"/>
        <end position="1066"/>
    </location>
</feature>
<evidence type="ECO:0000259" key="3">
    <source>
        <dbReference type="PROSITE" id="PS50966"/>
    </source>
</evidence>
<dbReference type="InterPro" id="IPR027417">
    <property type="entry name" value="P-loop_NTPase"/>
</dbReference>
<evidence type="ECO:0000313" key="7">
    <source>
        <dbReference type="Proteomes" id="UP000095743"/>
    </source>
</evidence>
<dbReference type="PROSITE" id="PS51192">
    <property type="entry name" value="HELICASE_ATP_BIND_1"/>
    <property type="match status" value="1"/>
</dbReference>
<dbReference type="InterPro" id="IPR001650">
    <property type="entry name" value="Helicase_C-like"/>
</dbReference>
<dbReference type="GO" id="GO:0016787">
    <property type="term" value="F:hydrolase activity"/>
    <property type="evidence" value="ECO:0007669"/>
    <property type="project" value="UniProtKB-KW"/>
</dbReference>
<dbReference type="STRING" id="1424294.Gferi_25540"/>
<evidence type="ECO:0000313" key="6">
    <source>
        <dbReference type="EMBL" id="AOT72621.1"/>
    </source>
</evidence>
<dbReference type="PROSITE" id="PS50966">
    <property type="entry name" value="ZF_SWIM"/>
    <property type="match status" value="1"/>
</dbReference>
<dbReference type="PROSITE" id="PS51194">
    <property type="entry name" value="HELICASE_CTER"/>
    <property type="match status" value="1"/>
</dbReference>
<dbReference type="PANTHER" id="PTHR10799">
    <property type="entry name" value="SNF2/RAD54 HELICASE FAMILY"/>
    <property type="match status" value="1"/>
</dbReference>